<comment type="caution">
    <text evidence="12">The sequence shown here is derived from an EMBL/GenBank/DDBJ whole genome shotgun (WGS) entry which is preliminary data.</text>
</comment>
<comment type="subcellular location">
    <subcellularLocation>
        <location evidence="8">Cytoplasm</location>
    </subcellularLocation>
</comment>
<keyword evidence="5 8" id="KW-0645">Protease</keyword>
<keyword evidence="6 8" id="KW-0479">Metal-binding</keyword>
<accession>A0AAE0HBQ0</accession>
<evidence type="ECO:0000313" key="12">
    <source>
        <dbReference type="EMBL" id="KAK3292656.1"/>
    </source>
</evidence>
<dbReference type="InterPro" id="IPR036388">
    <property type="entry name" value="WH-like_DNA-bd_sf"/>
</dbReference>
<feature type="binding site" evidence="8">
    <location>
        <position position="249"/>
    </location>
    <ligand>
        <name>a divalent metal cation</name>
        <dbReference type="ChEBI" id="CHEBI:60240"/>
        <label>2</label>
        <note>catalytic</note>
    </ligand>
</feature>
<dbReference type="InterPro" id="IPR001714">
    <property type="entry name" value="Pept_M24_MAP"/>
</dbReference>
<dbReference type="GO" id="GO:0070006">
    <property type="term" value="F:metalloaminopeptidase activity"/>
    <property type="evidence" value="ECO:0007669"/>
    <property type="project" value="UniProtKB-UniRule"/>
</dbReference>
<dbReference type="SUPFAM" id="SSF55920">
    <property type="entry name" value="Creatinase/aminopeptidase"/>
    <property type="match status" value="1"/>
</dbReference>
<dbReference type="SUPFAM" id="SSF46785">
    <property type="entry name" value="Winged helix' DNA-binding domain"/>
    <property type="match status" value="1"/>
</dbReference>
<dbReference type="RefSeq" id="XP_062656170.1">
    <property type="nucleotide sequence ID" value="XM_062807732.1"/>
</dbReference>
<comment type="function">
    <text evidence="8 9">Cotranslationally removes the N-terminal methionine from nascent proteins. The N-terminal methionine is often cleaved when the second residue in the primary sequence is small and uncharged (Met-Ala-, Cys, Gly, Pro, Ser, Thr, or Val).</text>
</comment>
<feature type="compositionally biased region" description="Acidic residues" evidence="10">
    <location>
        <begin position="49"/>
        <end position="61"/>
    </location>
</feature>
<dbReference type="Gene3D" id="3.90.230.10">
    <property type="entry name" value="Creatinase/methionine aminopeptidase superfamily"/>
    <property type="match status" value="1"/>
</dbReference>
<feature type="compositionally biased region" description="Basic residues" evidence="10">
    <location>
        <begin position="74"/>
        <end position="89"/>
    </location>
</feature>
<feature type="binding site" evidence="8">
    <location>
        <position position="238"/>
    </location>
    <ligand>
        <name>a divalent metal cation</name>
        <dbReference type="ChEBI" id="CHEBI:60240"/>
        <label>1</label>
    </ligand>
</feature>
<dbReference type="InterPro" id="IPR050247">
    <property type="entry name" value="Met_Aminopeptidase_Type2"/>
</dbReference>
<reference evidence="12" key="1">
    <citation type="journal article" date="2023" name="Mol. Phylogenet. Evol.">
        <title>Genome-scale phylogeny and comparative genomics of the fungal order Sordariales.</title>
        <authorList>
            <person name="Hensen N."/>
            <person name="Bonometti L."/>
            <person name="Westerberg I."/>
            <person name="Brannstrom I.O."/>
            <person name="Guillou S."/>
            <person name="Cros-Aarteil S."/>
            <person name="Calhoun S."/>
            <person name="Haridas S."/>
            <person name="Kuo A."/>
            <person name="Mondo S."/>
            <person name="Pangilinan J."/>
            <person name="Riley R."/>
            <person name="LaButti K."/>
            <person name="Andreopoulos B."/>
            <person name="Lipzen A."/>
            <person name="Chen C."/>
            <person name="Yan M."/>
            <person name="Daum C."/>
            <person name="Ng V."/>
            <person name="Clum A."/>
            <person name="Steindorff A."/>
            <person name="Ohm R.A."/>
            <person name="Martin F."/>
            <person name="Silar P."/>
            <person name="Natvig D.O."/>
            <person name="Lalanne C."/>
            <person name="Gautier V."/>
            <person name="Ament-Velasquez S.L."/>
            <person name="Kruys A."/>
            <person name="Hutchinson M.I."/>
            <person name="Powell A.J."/>
            <person name="Barry K."/>
            <person name="Miller A.N."/>
            <person name="Grigoriev I.V."/>
            <person name="Debuchy R."/>
            <person name="Gladieux P."/>
            <person name="Hiltunen Thoren M."/>
            <person name="Johannesson H."/>
        </authorList>
    </citation>
    <scope>NUCLEOTIDE SEQUENCE</scope>
    <source>
        <strain evidence="12">CBS 168.71</strain>
    </source>
</reference>
<dbReference type="EC" id="3.4.11.18" evidence="8"/>
<keyword evidence="3 8" id="KW-0031">Aminopeptidase</keyword>
<dbReference type="GO" id="GO:0046872">
    <property type="term" value="F:metal ion binding"/>
    <property type="evidence" value="ECO:0007669"/>
    <property type="project" value="UniProtKB-UniRule"/>
</dbReference>
<dbReference type="GO" id="GO:0004239">
    <property type="term" value="F:initiator methionyl aminopeptidase activity"/>
    <property type="evidence" value="ECO:0007669"/>
    <property type="project" value="UniProtKB-UniRule"/>
</dbReference>
<dbReference type="PANTHER" id="PTHR45777:SF1">
    <property type="entry name" value="METHIONINE AMINOPEPTIDASE 2-2"/>
    <property type="match status" value="1"/>
</dbReference>
<keyword evidence="7 8" id="KW-0378">Hydrolase</keyword>
<comment type="cofactor">
    <cofactor evidence="8">
        <name>Co(2+)</name>
        <dbReference type="ChEBI" id="CHEBI:48828"/>
    </cofactor>
    <cofactor evidence="8">
        <name>Zn(2+)</name>
        <dbReference type="ChEBI" id="CHEBI:29105"/>
    </cofactor>
    <cofactor evidence="8">
        <name>Mn(2+)</name>
        <dbReference type="ChEBI" id="CHEBI:29035"/>
    </cofactor>
    <cofactor evidence="8">
        <name>Fe(2+)</name>
        <dbReference type="ChEBI" id="CHEBI:29033"/>
    </cofactor>
    <text evidence="8">Binds 2 divalent metal cations per subunit. Has a high-affinity and a low affinity metal-binding site. The true nature of the physiological cofactor is under debate. The enzyme is active with cobalt, zinc, manganese or divalent iron ions. Most likely, methionine aminopeptidases function as mononuclear Fe(2+)-metalloproteases under physiological conditions, and the catalytically relevant metal-binding site has been assigned to the histidine-containing high-affinity site.</text>
</comment>
<feature type="compositionally biased region" description="Polar residues" evidence="10">
    <location>
        <begin position="90"/>
        <end position="99"/>
    </location>
</feature>
<dbReference type="PANTHER" id="PTHR45777">
    <property type="entry name" value="METHIONINE AMINOPEPTIDASE 2"/>
    <property type="match status" value="1"/>
</dbReference>
<evidence type="ECO:0000259" key="11">
    <source>
        <dbReference type="Pfam" id="PF00557"/>
    </source>
</evidence>
<feature type="binding site" evidence="8">
    <location>
        <position position="217"/>
    </location>
    <ligand>
        <name>substrate</name>
    </ligand>
</feature>
<dbReference type="Proteomes" id="UP001278766">
    <property type="component" value="Unassembled WGS sequence"/>
</dbReference>
<keyword evidence="4 8" id="KW-0963">Cytoplasm</keyword>
<dbReference type="InterPro" id="IPR000994">
    <property type="entry name" value="Pept_M24"/>
</dbReference>
<dbReference type="GO" id="GO:0005737">
    <property type="term" value="C:cytoplasm"/>
    <property type="evidence" value="ECO:0007669"/>
    <property type="project" value="UniProtKB-SubCell"/>
</dbReference>
<gene>
    <name evidence="12" type="ORF">B0H64DRAFT_467967</name>
</gene>
<protein>
    <recommendedName>
        <fullName evidence="8">Methionine aminopeptidase 2</fullName>
        <shortName evidence="8">MAP 2</shortName>
        <shortName evidence="8">MetAP 2</shortName>
        <ecNumber evidence="8">3.4.11.18</ecNumber>
    </recommendedName>
    <alternativeName>
        <fullName evidence="8">Peptidase M</fullName>
    </alternativeName>
</protein>
<feature type="domain" description="Peptidase M24" evidence="11">
    <location>
        <begin position="148"/>
        <end position="367"/>
    </location>
</feature>
<feature type="binding site" evidence="8">
    <location>
        <position position="447"/>
    </location>
    <ligand>
        <name>a divalent metal cation</name>
        <dbReference type="ChEBI" id="CHEBI:60240"/>
        <label>1</label>
    </ligand>
</feature>
<evidence type="ECO:0000256" key="7">
    <source>
        <dbReference type="ARBA" id="ARBA00022801"/>
    </source>
</evidence>
<feature type="compositionally biased region" description="Basic and acidic residues" evidence="10">
    <location>
        <begin position="1"/>
        <end position="17"/>
    </location>
</feature>
<evidence type="ECO:0000256" key="3">
    <source>
        <dbReference type="ARBA" id="ARBA00022438"/>
    </source>
</evidence>
<dbReference type="GeneID" id="87844680"/>
<dbReference type="Gene3D" id="1.10.10.10">
    <property type="entry name" value="Winged helix-like DNA-binding domain superfamily/Winged helix DNA-binding domain"/>
    <property type="match status" value="1"/>
</dbReference>
<organism evidence="12 13">
    <name type="scientific">Chaetomium fimeti</name>
    <dbReference type="NCBI Taxonomy" id="1854472"/>
    <lineage>
        <taxon>Eukaryota</taxon>
        <taxon>Fungi</taxon>
        <taxon>Dikarya</taxon>
        <taxon>Ascomycota</taxon>
        <taxon>Pezizomycotina</taxon>
        <taxon>Sordariomycetes</taxon>
        <taxon>Sordariomycetidae</taxon>
        <taxon>Sordariales</taxon>
        <taxon>Chaetomiaceae</taxon>
        <taxon>Chaetomium</taxon>
    </lineage>
</organism>
<comment type="similarity">
    <text evidence="8">Belongs to the peptidase M24A family. Methionine aminopeptidase eukaryotic type 2 subfamily.</text>
</comment>
<dbReference type="InterPro" id="IPR036390">
    <property type="entry name" value="WH_DNA-bd_sf"/>
</dbReference>
<feature type="binding site" evidence="8">
    <location>
        <position position="249"/>
    </location>
    <ligand>
        <name>a divalent metal cation</name>
        <dbReference type="ChEBI" id="CHEBI:60240"/>
        <label>1</label>
    </ligand>
</feature>
<proteinExistence type="inferred from homology"/>
<comment type="cofactor">
    <cofactor evidence="2">
        <name>Fe(2+)</name>
        <dbReference type="ChEBI" id="CHEBI:29033"/>
    </cofactor>
</comment>
<feature type="region of interest" description="Disordered" evidence="10">
    <location>
        <begin position="1"/>
        <end position="114"/>
    </location>
</feature>
<feature type="binding site" evidence="8">
    <location>
        <position position="326"/>
    </location>
    <ligand>
        <name>substrate</name>
    </ligand>
</feature>
<dbReference type="EMBL" id="JAUEPN010000007">
    <property type="protein sequence ID" value="KAK3292656.1"/>
    <property type="molecule type" value="Genomic_DNA"/>
</dbReference>
<dbReference type="InterPro" id="IPR036005">
    <property type="entry name" value="Creatinase/aminopeptidase-like"/>
</dbReference>
<dbReference type="CDD" id="cd01088">
    <property type="entry name" value="MetAP2"/>
    <property type="match status" value="1"/>
</dbReference>
<feature type="binding site" evidence="8">
    <location>
        <position position="447"/>
    </location>
    <ligand>
        <name>a divalent metal cation</name>
        <dbReference type="ChEBI" id="CHEBI:60240"/>
        <label>2</label>
        <note>catalytic</note>
    </ligand>
</feature>
<dbReference type="Pfam" id="PF00557">
    <property type="entry name" value="Peptidase_M24"/>
    <property type="match status" value="1"/>
</dbReference>
<evidence type="ECO:0000256" key="8">
    <source>
        <dbReference type="HAMAP-Rule" id="MF_03175"/>
    </source>
</evidence>
<comment type="catalytic activity">
    <reaction evidence="1 8 9">
        <text>Release of N-terminal amino acids, preferentially methionine, from peptides and arylamides.</text>
        <dbReference type="EC" id="3.4.11.18"/>
    </reaction>
</comment>
<evidence type="ECO:0000256" key="4">
    <source>
        <dbReference type="ARBA" id="ARBA00022490"/>
    </source>
</evidence>
<dbReference type="GO" id="GO:0006508">
    <property type="term" value="P:proteolysis"/>
    <property type="evidence" value="ECO:0007669"/>
    <property type="project" value="UniProtKB-KW"/>
</dbReference>
<feature type="binding site" evidence="8">
    <location>
        <position position="351"/>
    </location>
    <ligand>
        <name>a divalent metal cation</name>
        <dbReference type="ChEBI" id="CHEBI:60240"/>
        <label>2</label>
        <note>catalytic</note>
    </ligand>
</feature>
<dbReference type="AlphaFoldDB" id="A0AAE0HBQ0"/>
<dbReference type="NCBIfam" id="TIGR00501">
    <property type="entry name" value="met_pdase_II"/>
    <property type="match status" value="1"/>
</dbReference>
<reference evidence="12" key="2">
    <citation type="submission" date="2023-06" db="EMBL/GenBank/DDBJ databases">
        <authorList>
            <consortium name="Lawrence Berkeley National Laboratory"/>
            <person name="Haridas S."/>
            <person name="Hensen N."/>
            <person name="Bonometti L."/>
            <person name="Westerberg I."/>
            <person name="Brannstrom I.O."/>
            <person name="Guillou S."/>
            <person name="Cros-Aarteil S."/>
            <person name="Calhoun S."/>
            <person name="Kuo A."/>
            <person name="Mondo S."/>
            <person name="Pangilinan J."/>
            <person name="Riley R."/>
            <person name="Labutti K."/>
            <person name="Andreopoulos B."/>
            <person name="Lipzen A."/>
            <person name="Chen C."/>
            <person name="Yanf M."/>
            <person name="Daum C."/>
            <person name="Ng V."/>
            <person name="Clum A."/>
            <person name="Steindorff A."/>
            <person name="Ohm R."/>
            <person name="Martin F."/>
            <person name="Silar P."/>
            <person name="Natvig D."/>
            <person name="Lalanne C."/>
            <person name="Gautier V."/>
            <person name="Ament-Velasquez S.L."/>
            <person name="Kruys A."/>
            <person name="Hutchinson M.I."/>
            <person name="Powell A.J."/>
            <person name="Barry K."/>
            <person name="Miller A.N."/>
            <person name="Grigoriev I.V."/>
            <person name="Debuchy R."/>
            <person name="Gladieux P."/>
            <person name="Thoren M.H."/>
            <person name="Johannesson H."/>
        </authorList>
    </citation>
    <scope>NUCLEOTIDE SEQUENCE</scope>
    <source>
        <strain evidence="12">CBS 168.71</strain>
    </source>
</reference>
<keyword evidence="13" id="KW-1185">Reference proteome</keyword>
<evidence type="ECO:0000256" key="1">
    <source>
        <dbReference type="ARBA" id="ARBA00000294"/>
    </source>
</evidence>
<sequence>MGAKSPENDERRQHGHGDPPSLDDSNPMGGGELHCPDLSRAGDGCLGDGGDDEESDGDGGEVDPASADAETTQKKRKKRNKKKSKKKSKANSPGEQSSPPRIPLDQLFPDGNFPEGQVLEYQATARTTAAERRSNDRQYWEDETFLRNYRKAAEIHRQTRRWAQEAAKPGVALHDIAVGIEDSVRALLDNAGLGAGDCLKSGMGFPTGLCLNNQVAHYTPNPGQKLVLLQEQDVLTVDFGVHINGWIVDSAFTMAFDPTYDNLLAAVKDATNTGVKTAGIDVRISDVSAAIQEVMESYEVEIRGKTYRVKPIRNLTGHNIKQYHIHGGKSIPFVKNRDQTKMEEGEVFAIETFGSTGRGYIVDDVGVYGYGLNHDAPLRVPVPMSSAKRLHKTIRENFGTIVFCRRYLERLNVEKYLAGMNCLVQQGVVEEYGPLMDIKGSYSAQFEHTFLLRETHKEVLSRGDDY</sequence>
<evidence type="ECO:0000256" key="2">
    <source>
        <dbReference type="ARBA" id="ARBA00001954"/>
    </source>
</evidence>
<dbReference type="PRINTS" id="PR00599">
    <property type="entry name" value="MAPEPTIDASE"/>
</dbReference>
<feature type="binding site" evidence="8">
    <location>
        <position position="318"/>
    </location>
    <ligand>
        <name>a divalent metal cation</name>
        <dbReference type="ChEBI" id="CHEBI:60240"/>
        <label>2</label>
        <note>catalytic</note>
    </ligand>
</feature>
<dbReference type="HAMAP" id="MF_03175">
    <property type="entry name" value="MetAP_2_euk"/>
    <property type="match status" value="1"/>
</dbReference>
<evidence type="ECO:0000256" key="6">
    <source>
        <dbReference type="ARBA" id="ARBA00022723"/>
    </source>
</evidence>
<evidence type="ECO:0000256" key="10">
    <source>
        <dbReference type="SAM" id="MobiDB-lite"/>
    </source>
</evidence>
<name>A0AAE0HBQ0_9PEZI</name>
<evidence type="ECO:0000313" key="13">
    <source>
        <dbReference type="Proteomes" id="UP001278766"/>
    </source>
</evidence>
<dbReference type="InterPro" id="IPR002468">
    <property type="entry name" value="Pept_M24A_MAP2"/>
</dbReference>
<evidence type="ECO:0000256" key="5">
    <source>
        <dbReference type="ARBA" id="ARBA00022670"/>
    </source>
</evidence>
<evidence type="ECO:0000256" key="9">
    <source>
        <dbReference type="RuleBase" id="RU003653"/>
    </source>
</evidence>